<evidence type="ECO:0000313" key="2">
    <source>
        <dbReference type="EMBL" id="PJZ73083.1"/>
    </source>
</evidence>
<evidence type="ECO:0000313" key="1">
    <source>
        <dbReference type="EMBL" id="PJZ69173.1"/>
    </source>
</evidence>
<reference evidence="3 4" key="1">
    <citation type="submission" date="2017-07" db="EMBL/GenBank/DDBJ databases">
        <title>Leptospira spp. isolated from tropical soils.</title>
        <authorList>
            <person name="Thibeaux R."/>
            <person name="Iraola G."/>
            <person name="Ferres I."/>
            <person name="Bierque E."/>
            <person name="Girault D."/>
            <person name="Soupe-Gilbert M.-E."/>
            <person name="Picardeau M."/>
            <person name="Goarant C."/>
        </authorList>
    </citation>
    <scope>NUCLEOTIDE SEQUENCE [LARGE SCALE GENOMIC DNA]</scope>
    <source>
        <strain evidence="2 4">FH1-B-B1</strain>
        <strain evidence="1 3">FH1-B-C1</strain>
    </source>
</reference>
<dbReference type="EMBL" id="NPDZ01000006">
    <property type="protein sequence ID" value="PJZ73083.1"/>
    <property type="molecule type" value="Genomic_DNA"/>
</dbReference>
<name>A0A2M9ZMB5_9LEPT</name>
<proteinExistence type="predicted"/>
<dbReference type="Proteomes" id="UP000231962">
    <property type="component" value="Unassembled WGS sequence"/>
</dbReference>
<dbReference type="AlphaFoldDB" id="A0A2M9ZMB5"/>
<dbReference type="EMBL" id="NPDY01000012">
    <property type="protein sequence ID" value="PJZ69173.1"/>
    <property type="molecule type" value="Genomic_DNA"/>
</dbReference>
<evidence type="ECO:0000313" key="4">
    <source>
        <dbReference type="Proteomes" id="UP000231990"/>
    </source>
</evidence>
<keyword evidence="3" id="KW-1185">Reference proteome</keyword>
<dbReference type="Proteomes" id="UP000231990">
    <property type="component" value="Unassembled WGS sequence"/>
</dbReference>
<gene>
    <name evidence="1" type="ORF">CH360_12920</name>
    <name evidence="2" type="ORF">CH373_11345</name>
</gene>
<sequence length="164" mass="18711">MKIRFLKTDTRMDEMTCYLEDGSLVSYPLPRQGILPHDLIYLLVETLLGWEDGFFGSLARKEDMIYQIGQKGGVVSEQNIHTLQIEALVESFKAELWMGGHESPYFAESLVMACNARGVPTPMIAKSELEKMRLKFAETGILWDRLSASEYIDFEYSPYVSIPD</sequence>
<evidence type="ECO:0000313" key="3">
    <source>
        <dbReference type="Proteomes" id="UP000231962"/>
    </source>
</evidence>
<organism evidence="2 4">
    <name type="scientific">Leptospira perolatii</name>
    <dbReference type="NCBI Taxonomy" id="2023191"/>
    <lineage>
        <taxon>Bacteria</taxon>
        <taxon>Pseudomonadati</taxon>
        <taxon>Spirochaetota</taxon>
        <taxon>Spirochaetia</taxon>
        <taxon>Leptospirales</taxon>
        <taxon>Leptospiraceae</taxon>
        <taxon>Leptospira</taxon>
    </lineage>
</organism>
<protein>
    <submittedName>
        <fullName evidence="2">Uncharacterized protein</fullName>
    </submittedName>
</protein>
<accession>A0A2M9ZMB5</accession>
<comment type="caution">
    <text evidence="2">The sequence shown here is derived from an EMBL/GenBank/DDBJ whole genome shotgun (WGS) entry which is preliminary data.</text>
</comment>